<proteinExistence type="inferred from homology"/>
<accession>A0A843W7N2</accession>
<dbReference type="InterPro" id="IPR043454">
    <property type="entry name" value="NPH3/RPT2-like"/>
</dbReference>
<dbReference type="AlphaFoldDB" id="A0A843W7N2"/>
<comment type="pathway">
    <text evidence="1">Protein modification; protein ubiquitination.</text>
</comment>
<dbReference type="EMBL" id="NMUH01003410">
    <property type="protein sequence ID" value="MQM05419.1"/>
    <property type="molecule type" value="Genomic_DNA"/>
</dbReference>
<dbReference type="SUPFAM" id="SSF54695">
    <property type="entry name" value="POZ domain"/>
    <property type="match status" value="1"/>
</dbReference>
<protein>
    <recommendedName>
        <fullName evidence="5">NPH3 domain-containing protein</fullName>
    </recommendedName>
</protein>
<dbReference type="UniPathway" id="UPA00143"/>
<dbReference type="PROSITE" id="PS51649">
    <property type="entry name" value="NPH3"/>
    <property type="match status" value="1"/>
</dbReference>
<evidence type="ECO:0000256" key="3">
    <source>
        <dbReference type="PROSITE-ProRule" id="PRU00982"/>
    </source>
</evidence>
<reference evidence="6" key="1">
    <citation type="submission" date="2017-07" db="EMBL/GenBank/DDBJ databases">
        <title>Taro Niue Genome Assembly and Annotation.</title>
        <authorList>
            <person name="Atibalentja N."/>
            <person name="Keating K."/>
            <person name="Fields C.J."/>
        </authorList>
    </citation>
    <scope>NUCLEOTIDE SEQUENCE</scope>
    <source>
        <strain evidence="6">Niue_2</strain>
        <tissue evidence="6">Leaf</tissue>
    </source>
</reference>
<gene>
    <name evidence="6" type="ORF">Taro_038230</name>
</gene>
<evidence type="ECO:0000259" key="5">
    <source>
        <dbReference type="PROSITE" id="PS51649"/>
    </source>
</evidence>
<comment type="similarity">
    <text evidence="3">Belongs to the NPH3 family.</text>
</comment>
<dbReference type="InterPro" id="IPR027356">
    <property type="entry name" value="NPH3_dom"/>
</dbReference>
<comment type="caution">
    <text evidence="6">The sequence shown here is derived from an EMBL/GenBank/DDBJ whole genome shotgun (WGS) entry which is preliminary data.</text>
</comment>
<dbReference type="OrthoDB" id="624345at2759"/>
<dbReference type="Proteomes" id="UP000652761">
    <property type="component" value="Unassembled WGS sequence"/>
</dbReference>
<sequence>MLEMVRFMHGVLGGSRDGLPNQEASRGLTRQRALARAEYSRCCFGWQRFEQESDWSSSDGSDSVLYHRLFRLHLIPPSSGEGTTLAFRLPISFPLLSRCRKIVHLLETSGMKGKTTYVQLVKCPGGSDAFLVAAKFCYGVRVELTAKNIFMVYCAADYLEMTEDYGEDNLLMKAESFFHKIILRNWRECLLALQSSDLVISNGETFQIVNKSLNALSMMACTDPSSFGWPMMMYGTLQSPGGSILWNGINSGAKIRSAMSVWWFEDVSSLSVPLFKRLMETMKARGIRAENIAGAVIYYARKYLPGLGRWLTGHGRISVASFKLVHVDQKALLESIEIMLPEKKGKSFCQFLLGLLRIGLILNVCQLCKYSLEKRIGMQLELATLEGLLVPSFADSDNLYDTDCVERIIKHFLCSETSNITAFSPSSSEPDVTLSSTPLMRVSKLVDSYLAEVAPDANLKPEKMRTLAEAFPSSLRSLSDGLYRALDIYLKAHPWLSMSEREQLLSIVDYRKLSIDACSHASQNERLPLRVALQVLFFEQLQLRTTLSSCLPIADTDSNAEDIDGQTIQVRGWVSLVRESRTMRVDMERMASRVMELEREFASMKHEIKKVGRSYSLISSTHSLTKKFGCMPFHHLSNLKPDSSPSGRMSIEQQRLSDERHGHRRNSSSV</sequence>
<dbReference type="PANTHER" id="PTHR32370">
    <property type="entry name" value="OS12G0117600 PROTEIN"/>
    <property type="match status" value="1"/>
</dbReference>
<feature type="domain" description="NPH3" evidence="5">
    <location>
        <begin position="261"/>
        <end position="542"/>
    </location>
</feature>
<evidence type="ECO:0000313" key="7">
    <source>
        <dbReference type="Proteomes" id="UP000652761"/>
    </source>
</evidence>
<dbReference type="InterPro" id="IPR011333">
    <property type="entry name" value="SKP1/BTB/POZ_sf"/>
</dbReference>
<feature type="compositionally biased region" description="Polar residues" evidence="4">
    <location>
        <begin position="640"/>
        <end position="654"/>
    </location>
</feature>
<evidence type="ECO:0000256" key="2">
    <source>
        <dbReference type="ARBA" id="ARBA00022786"/>
    </source>
</evidence>
<dbReference type="GO" id="GO:0016567">
    <property type="term" value="P:protein ubiquitination"/>
    <property type="evidence" value="ECO:0007669"/>
    <property type="project" value="UniProtKB-UniPathway"/>
</dbReference>
<organism evidence="6 7">
    <name type="scientific">Colocasia esculenta</name>
    <name type="common">Wild taro</name>
    <name type="synonym">Arum esculentum</name>
    <dbReference type="NCBI Taxonomy" id="4460"/>
    <lineage>
        <taxon>Eukaryota</taxon>
        <taxon>Viridiplantae</taxon>
        <taxon>Streptophyta</taxon>
        <taxon>Embryophyta</taxon>
        <taxon>Tracheophyta</taxon>
        <taxon>Spermatophyta</taxon>
        <taxon>Magnoliopsida</taxon>
        <taxon>Liliopsida</taxon>
        <taxon>Araceae</taxon>
        <taxon>Aroideae</taxon>
        <taxon>Colocasieae</taxon>
        <taxon>Colocasia</taxon>
    </lineage>
</organism>
<evidence type="ECO:0000313" key="6">
    <source>
        <dbReference type="EMBL" id="MQM05419.1"/>
    </source>
</evidence>
<evidence type="ECO:0000256" key="4">
    <source>
        <dbReference type="SAM" id="MobiDB-lite"/>
    </source>
</evidence>
<feature type="region of interest" description="Disordered" evidence="4">
    <location>
        <begin position="637"/>
        <end position="670"/>
    </location>
</feature>
<evidence type="ECO:0000256" key="1">
    <source>
        <dbReference type="ARBA" id="ARBA00004906"/>
    </source>
</evidence>
<keyword evidence="7" id="KW-1185">Reference proteome</keyword>
<dbReference type="Pfam" id="PF03000">
    <property type="entry name" value="NPH3"/>
    <property type="match status" value="1"/>
</dbReference>
<name>A0A843W7N2_COLES</name>
<keyword evidence="2" id="KW-0833">Ubl conjugation pathway</keyword>